<dbReference type="Proteomes" id="UP001596380">
    <property type="component" value="Unassembled WGS sequence"/>
</dbReference>
<comment type="caution">
    <text evidence="1">The sequence shown here is derived from an EMBL/GenBank/DDBJ whole genome shotgun (WGS) entry which is preliminary data.</text>
</comment>
<dbReference type="RefSeq" id="WP_164717205.1">
    <property type="nucleotide sequence ID" value="NZ_JBHSXE010000001.1"/>
</dbReference>
<dbReference type="EMBL" id="JBHSXS010000063">
    <property type="protein sequence ID" value="MFC6886933.1"/>
    <property type="molecule type" value="Genomic_DNA"/>
</dbReference>
<proteinExistence type="predicted"/>
<gene>
    <name evidence="1" type="ORF">ACFQKB_44715</name>
</gene>
<organism evidence="1 2">
    <name type="scientific">Actinomadura yumaensis</name>
    <dbReference type="NCBI Taxonomy" id="111807"/>
    <lineage>
        <taxon>Bacteria</taxon>
        <taxon>Bacillati</taxon>
        <taxon>Actinomycetota</taxon>
        <taxon>Actinomycetes</taxon>
        <taxon>Streptosporangiales</taxon>
        <taxon>Thermomonosporaceae</taxon>
        <taxon>Actinomadura</taxon>
    </lineage>
</organism>
<sequence length="51" mass="5308">MAVHIQPRDCGPIDLAALAAVPGLPAAHVPAICTHCGGDYTIMCEDTSTRF</sequence>
<name>A0ABW2D0T5_9ACTN</name>
<evidence type="ECO:0000313" key="2">
    <source>
        <dbReference type="Proteomes" id="UP001596380"/>
    </source>
</evidence>
<protein>
    <submittedName>
        <fullName evidence="1">Uncharacterized protein</fullName>
    </submittedName>
</protein>
<reference evidence="2" key="1">
    <citation type="journal article" date="2019" name="Int. J. Syst. Evol. Microbiol.">
        <title>The Global Catalogue of Microorganisms (GCM) 10K type strain sequencing project: providing services to taxonomists for standard genome sequencing and annotation.</title>
        <authorList>
            <consortium name="The Broad Institute Genomics Platform"/>
            <consortium name="The Broad Institute Genome Sequencing Center for Infectious Disease"/>
            <person name="Wu L."/>
            <person name="Ma J."/>
        </authorList>
    </citation>
    <scope>NUCLEOTIDE SEQUENCE [LARGE SCALE GENOMIC DNA]</scope>
    <source>
        <strain evidence="2">JCM 3369</strain>
    </source>
</reference>
<accession>A0ABW2D0T5</accession>
<evidence type="ECO:0000313" key="1">
    <source>
        <dbReference type="EMBL" id="MFC6886933.1"/>
    </source>
</evidence>
<keyword evidence="2" id="KW-1185">Reference proteome</keyword>